<evidence type="ECO:0000313" key="1">
    <source>
        <dbReference type="EMBL" id="CAH1422622.1"/>
    </source>
</evidence>
<proteinExistence type="predicted"/>
<dbReference type="Proteomes" id="UP001157418">
    <property type="component" value="Unassembled WGS sequence"/>
</dbReference>
<protein>
    <submittedName>
        <fullName evidence="1">Uncharacterized protein</fullName>
    </submittedName>
</protein>
<name>A0AAU9M7D0_9ASTR</name>
<dbReference type="AlphaFoldDB" id="A0AAU9M7D0"/>
<organism evidence="1 2">
    <name type="scientific">Lactuca virosa</name>
    <dbReference type="NCBI Taxonomy" id="75947"/>
    <lineage>
        <taxon>Eukaryota</taxon>
        <taxon>Viridiplantae</taxon>
        <taxon>Streptophyta</taxon>
        <taxon>Embryophyta</taxon>
        <taxon>Tracheophyta</taxon>
        <taxon>Spermatophyta</taxon>
        <taxon>Magnoliopsida</taxon>
        <taxon>eudicotyledons</taxon>
        <taxon>Gunneridae</taxon>
        <taxon>Pentapetalae</taxon>
        <taxon>asterids</taxon>
        <taxon>campanulids</taxon>
        <taxon>Asterales</taxon>
        <taxon>Asteraceae</taxon>
        <taxon>Cichorioideae</taxon>
        <taxon>Cichorieae</taxon>
        <taxon>Lactucinae</taxon>
        <taxon>Lactuca</taxon>
    </lineage>
</organism>
<accession>A0AAU9M7D0</accession>
<keyword evidence="2" id="KW-1185">Reference proteome</keyword>
<dbReference type="EMBL" id="CAKMRJ010001112">
    <property type="protein sequence ID" value="CAH1422622.1"/>
    <property type="molecule type" value="Genomic_DNA"/>
</dbReference>
<reference evidence="1 2" key="1">
    <citation type="submission" date="2022-01" db="EMBL/GenBank/DDBJ databases">
        <authorList>
            <person name="Xiong W."/>
            <person name="Schranz E."/>
        </authorList>
    </citation>
    <scope>NUCLEOTIDE SEQUENCE [LARGE SCALE GENOMIC DNA]</scope>
</reference>
<gene>
    <name evidence="1" type="ORF">LVIROSA_LOCUS9943</name>
</gene>
<comment type="caution">
    <text evidence="1">The sequence shown here is derived from an EMBL/GenBank/DDBJ whole genome shotgun (WGS) entry which is preliminary data.</text>
</comment>
<evidence type="ECO:0000313" key="2">
    <source>
        <dbReference type="Proteomes" id="UP001157418"/>
    </source>
</evidence>
<sequence length="176" mass="19700">MRDVVIVDIPKMQTVMFVTSNPKNFLIVGSISQAMLSRVPTDHPIIVEYLKTTVSTGDKSKKKKRHNLTQVVLQEESSEHIESLARKEKESVLNNEEDFANIGMKSTFALELNQTPLVSSHMESEAEIYKQVVDDPFLNLSQTPPTPPIFSATSESTPIPTSIFFALVFSVFNKTI</sequence>